<protein>
    <recommendedName>
        <fullName evidence="7">Glutaredoxin</fullName>
    </recommendedName>
</protein>
<dbReference type="Proteomes" id="UP000246058">
    <property type="component" value="Chromosome"/>
</dbReference>
<dbReference type="GO" id="GO:0034599">
    <property type="term" value="P:cellular response to oxidative stress"/>
    <property type="evidence" value="ECO:0007669"/>
    <property type="project" value="TreeGrafter"/>
</dbReference>
<dbReference type="GO" id="GO:0005737">
    <property type="term" value="C:cytoplasm"/>
    <property type="evidence" value="ECO:0007669"/>
    <property type="project" value="TreeGrafter"/>
</dbReference>
<dbReference type="Pfam" id="PF00462">
    <property type="entry name" value="Glutaredoxin"/>
    <property type="match status" value="1"/>
</dbReference>
<dbReference type="OrthoDB" id="9814618at2"/>
<evidence type="ECO:0000256" key="7">
    <source>
        <dbReference type="RuleBase" id="RU364065"/>
    </source>
</evidence>
<dbReference type="GO" id="GO:0045454">
    <property type="term" value="P:cell redox homeostasis"/>
    <property type="evidence" value="ECO:0007669"/>
    <property type="project" value="InterPro"/>
</dbReference>
<dbReference type="InterPro" id="IPR014025">
    <property type="entry name" value="Glutaredoxin_subgr"/>
</dbReference>
<dbReference type="PROSITE" id="PS00195">
    <property type="entry name" value="GLUTAREDOXIN_1"/>
    <property type="match status" value="1"/>
</dbReference>
<evidence type="ECO:0000256" key="2">
    <source>
        <dbReference type="ARBA" id="ARBA00007787"/>
    </source>
</evidence>
<name>A0A2U8VRT1_9HYPH</name>
<dbReference type="InterPro" id="IPR002109">
    <property type="entry name" value="Glutaredoxin"/>
</dbReference>
<dbReference type="PANTHER" id="PTHR45694:SF18">
    <property type="entry name" value="GLUTAREDOXIN-1-RELATED"/>
    <property type="match status" value="1"/>
</dbReference>
<feature type="domain" description="Glutaredoxin" evidence="8">
    <location>
        <begin position="4"/>
        <end position="64"/>
    </location>
</feature>
<accession>A0A2U8VRT1</accession>
<evidence type="ECO:0000256" key="3">
    <source>
        <dbReference type="ARBA" id="ARBA00022448"/>
    </source>
</evidence>
<evidence type="ECO:0000259" key="8">
    <source>
        <dbReference type="Pfam" id="PF00462"/>
    </source>
</evidence>
<dbReference type="InterPro" id="IPR036249">
    <property type="entry name" value="Thioredoxin-like_sf"/>
</dbReference>
<reference evidence="9 10" key="1">
    <citation type="submission" date="2018-05" db="EMBL/GenBank/DDBJ databases">
        <title>Complete Genome Sequence of Methylobacterium sp. 17Sr1-43.</title>
        <authorList>
            <person name="Srinivasan S."/>
        </authorList>
    </citation>
    <scope>NUCLEOTIDE SEQUENCE [LARGE SCALE GENOMIC DNA]</scope>
    <source>
        <strain evidence="9 10">17Sr1-43</strain>
    </source>
</reference>
<dbReference type="FunFam" id="3.40.30.10:FF:000018">
    <property type="entry name" value="Glutaredoxin"/>
    <property type="match status" value="1"/>
</dbReference>
<keyword evidence="3 7" id="KW-0813">Transport</keyword>
<evidence type="ECO:0000256" key="5">
    <source>
        <dbReference type="ARBA" id="ARBA00023157"/>
    </source>
</evidence>
<keyword evidence="7" id="KW-0963">Cytoplasm</keyword>
<evidence type="ECO:0000256" key="4">
    <source>
        <dbReference type="ARBA" id="ARBA00022982"/>
    </source>
</evidence>
<dbReference type="PROSITE" id="PS51354">
    <property type="entry name" value="GLUTAREDOXIN_2"/>
    <property type="match status" value="1"/>
</dbReference>
<dbReference type="RefSeq" id="WP_109951457.1">
    <property type="nucleotide sequence ID" value="NZ_CP029551.1"/>
</dbReference>
<sequence>MQPVTIYTTAWCPYCSAAKSLLKEKGVAFQEIDVEKTAGARATMVQRAGGRTSVPQIFVGETHVGGCDDLYALERGGRLDPLLKDPADA</sequence>
<keyword evidence="6 7" id="KW-0676">Redox-active center</keyword>
<keyword evidence="10" id="KW-1185">Reference proteome</keyword>
<comment type="function">
    <text evidence="1 7">Has a glutathione-disulfide oxidoreductase activity in the presence of NADPH and glutathione reductase. Reduces low molecular weight disulfides and proteins.</text>
</comment>
<dbReference type="PRINTS" id="PR00160">
    <property type="entry name" value="GLUTAREDOXIN"/>
</dbReference>
<comment type="similarity">
    <text evidence="2 7">Belongs to the glutaredoxin family.</text>
</comment>
<organism evidence="9 10">
    <name type="scientific">Methylobacterium radiodurans</name>
    <dbReference type="NCBI Taxonomy" id="2202828"/>
    <lineage>
        <taxon>Bacteria</taxon>
        <taxon>Pseudomonadati</taxon>
        <taxon>Pseudomonadota</taxon>
        <taxon>Alphaproteobacteria</taxon>
        <taxon>Hyphomicrobiales</taxon>
        <taxon>Methylobacteriaceae</taxon>
        <taxon>Methylobacterium</taxon>
    </lineage>
</organism>
<evidence type="ECO:0000313" key="10">
    <source>
        <dbReference type="Proteomes" id="UP000246058"/>
    </source>
</evidence>
<dbReference type="AlphaFoldDB" id="A0A2U8VRT1"/>
<dbReference type="Gene3D" id="3.40.30.10">
    <property type="entry name" value="Glutaredoxin"/>
    <property type="match status" value="1"/>
</dbReference>
<evidence type="ECO:0000256" key="6">
    <source>
        <dbReference type="ARBA" id="ARBA00023284"/>
    </source>
</evidence>
<dbReference type="SUPFAM" id="SSF52833">
    <property type="entry name" value="Thioredoxin-like"/>
    <property type="match status" value="1"/>
</dbReference>
<keyword evidence="4 7" id="KW-0249">Electron transport</keyword>
<dbReference type="InterPro" id="IPR011767">
    <property type="entry name" value="GLR_AS"/>
</dbReference>
<keyword evidence="5" id="KW-1015">Disulfide bond</keyword>
<dbReference type="KEGG" id="meti:DK427_11975"/>
<dbReference type="NCBIfam" id="TIGR02181">
    <property type="entry name" value="GRX_bact"/>
    <property type="match status" value="1"/>
</dbReference>
<dbReference type="PANTHER" id="PTHR45694">
    <property type="entry name" value="GLUTAREDOXIN 2"/>
    <property type="match status" value="1"/>
</dbReference>
<dbReference type="GO" id="GO:0015038">
    <property type="term" value="F:glutathione disulfide oxidoreductase activity"/>
    <property type="evidence" value="ECO:0007669"/>
    <property type="project" value="UniProtKB-UniRule"/>
</dbReference>
<proteinExistence type="inferred from homology"/>
<dbReference type="CDD" id="cd03418">
    <property type="entry name" value="GRX_GRXb_1_3_like"/>
    <property type="match status" value="1"/>
</dbReference>
<evidence type="ECO:0000313" key="9">
    <source>
        <dbReference type="EMBL" id="AWN36355.1"/>
    </source>
</evidence>
<dbReference type="InterPro" id="IPR011900">
    <property type="entry name" value="GRX_bact"/>
</dbReference>
<gene>
    <name evidence="9" type="primary">grxC</name>
    <name evidence="9" type="ORF">DK427_11975</name>
</gene>
<dbReference type="EMBL" id="CP029551">
    <property type="protein sequence ID" value="AWN36355.1"/>
    <property type="molecule type" value="Genomic_DNA"/>
</dbReference>
<evidence type="ECO:0000256" key="1">
    <source>
        <dbReference type="ARBA" id="ARBA00002549"/>
    </source>
</evidence>